<protein>
    <submittedName>
        <fullName evidence="2">Uncharacterized protein</fullName>
    </submittedName>
</protein>
<reference evidence="2 3" key="1">
    <citation type="submission" date="2014-12" db="EMBL/GenBank/DDBJ databases">
        <title>Genome sequencing of Arthrobacter phenanthrenivorans SWC37.</title>
        <authorList>
            <person name="Tan P.W."/>
            <person name="Chan K.-G."/>
        </authorList>
    </citation>
    <scope>NUCLEOTIDE SEQUENCE [LARGE SCALE GENOMIC DNA]</scope>
    <source>
        <strain evidence="2 3">SWC37</strain>
    </source>
</reference>
<evidence type="ECO:0000256" key="1">
    <source>
        <dbReference type="SAM" id="Phobius"/>
    </source>
</evidence>
<dbReference type="AlphaFoldDB" id="A0A0B4DE56"/>
<keyword evidence="1" id="KW-1133">Transmembrane helix</keyword>
<feature type="transmembrane region" description="Helical" evidence="1">
    <location>
        <begin position="37"/>
        <end position="57"/>
    </location>
</feature>
<evidence type="ECO:0000313" key="2">
    <source>
        <dbReference type="EMBL" id="KIC66992.1"/>
    </source>
</evidence>
<evidence type="ECO:0000313" key="3">
    <source>
        <dbReference type="Proteomes" id="UP000031196"/>
    </source>
</evidence>
<gene>
    <name evidence="2" type="ORF">RM50_09475</name>
</gene>
<sequence length="108" mass="11569">MPGWDLGIAGAGVLAAMSLVFGLVVQLIVGKPGGRRLWFYAALGYFLAGILVSEVWFGWATEAELQPNIDGLSFDEVQLVTLAGLIGAVIARFMLRRKGHPGRLRGSL</sequence>
<accession>A0A0B4DE56</accession>
<dbReference type="RefSeq" id="WP_043452158.1">
    <property type="nucleotide sequence ID" value="NZ_JBFBKS010000004.1"/>
</dbReference>
<proteinExistence type="predicted"/>
<dbReference type="EMBL" id="JWTB01000018">
    <property type="protein sequence ID" value="KIC66992.1"/>
    <property type="molecule type" value="Genomic_DNA"/>
</dbReference>
<feature type="transmembrane region" description="Helical" evidence="1">
    <location>
        <begin position="6"/>
        <end position="25"/>
    </location>
</feature>
<dbReference type="Proteomes" id="UP000031196">
    <property type="component" value="Unassembled WGS sequence"/>
</dbReference>
<name>A0A0B4DE56_PSEPS</name>
<keyword evidence="1" id="KW-0472">Membrane</keyword>
<organism evidence="2 3">
    <name type="scientific">Pseudarthrobacter phenanthrenivorans</name>
    <name type="common">Arthrobacter phenanthrenivorans</name>
    <dbReference type="NCBI Taxonomy" id="361575"/>
    <lineage>
        <taxon>Bacteria</taxon>
        <taxon>Bacillati</taxon>
        <taxon>Actinomycetota</taxon>
        <taxon>Actinomycetes</taxon>
        <taxon>Micrococcales</taxon>
        <taxon>Micrococcaceae</taxon>
        <taxon>Pseudarthrobacter</taxon>
    </lineage>
</organism>
<dbReference type="OrthoDB" id="4954973at2"/>
<keyword evidence="1" id="KW-0812">Transmembrane</keyword>
<feature type="transmembrane region" description="Helical" evidence="1">
    <location>
        <begin position="77"/>
        <end position="95"/>
    </location>
</feature>
<comment type="caution">
    <text evidence="2">The sequence shown here is derived from an EMBL/GenBank/DDBJ whole genome shotgun (WGS) entry which is preliminary data.</text>
</comment>